<feature type="non-terminal residue" evidence="1">
    <location>
        <position position="56"/>
    </location>
</feature>
<protein>
    <submittedName>
        <fullName evidence="1">Uncharacterized protein</fullName>
    </submittedName>
</protein>
<reference evidence="2" key="1">
    <citation type="submission" date="2016-02" db="EMBL/GenBank/DDBJ databases">
        <title>Draft genome sequence of Microdochium bolleyi, a fungal endophyte of beachgrass.</title>
        <authorList>
            <consortium name="DOE Joint Genome Institute"/>
            <person name="David A.S."/>
            <person name="May G."/>
            <person name="Haridas S."/>
            <person name="Lim J."/>
            <person name="Wang M."/>
            <person name="Labutti K."/>
            <person name="Lipzen A."/>
            <person name="Barry K."/>
            <person name="Grigoriev I.V."/>
        </authorList>
    </citation>
    <scope>NUCLEOTIDE SEQUENCE [LARGE SCALE GENOMIC DNA]</scope>
    <source>
        <strain evidence="2">J235TASD1</strain>
    </source>
</reference>
<dbReference type="Proteomes" id="UP000070501">
    <property type="component" value="Unassembled WGS sequence"/>
</dbReference>
<proteinExistence type="predicted"/>
<dbReference type="AlphaFoldDB" id="A0A136J7K3"/>
<dbReference type="InParanoid" id="A0A136J7K3"/>
<accession>A0A136J7K3</accession>
<evidence type="ECO:0000313" key="2">
    <source>
        <dbReference type="Proteomes" id="UP000070501"/>
    </source>
</evidence>
<sequence>MAGGGQWHCSQGNCSVNWRLNLAEEWLVIRLPELGNIGYGAQAGRLRMSSNVHLHT</sequence>
<keyword evidence="2" id="KW-1185">Reference proteome</keyword>
<organism evidence="1 2">
    <name type="scientific">Microdochium bolleyi</name>
    <dbReference type="NCBI Taxonomy" id="196109"/>
    <lineage>
        <taxon>Eukaryota</taxon>
        <taxon>Fungi</taxon>
        <taxon>Dikarya</taxon>
        <taxon>Ascomycota</taxon>
        <taxon>Pezizomycotina</taxon>
        <taxon>Sordariomycetes</taxon>
        <taxon>Xylariomycetidae</taxon>
        <taxon>Xylariales</taxon>
        <taxon>Microdochiaceae</taxon>
        <taxon>Microdochium</taxon>
    </lineage>
</organism>
<evidence type="ECO:0000313" key="1">
    <source>
        <dbReference type="EMBL" id="KXJ93143.1"/>
    </source>
</evidence>
<gene>
    <name evidence="1" type="ORF">Micbo1qcDRAFT_161084</name>
</gene>
<name>A0A136J7K3_9PEZI</name>
<dbReference type="EMBL" id="KQ964248">
    <property type="protein sequence ID" value="KXJ93143.1"/>
    <property type="molecule type" value="Genomic_DNA"/>
</dbReference>